<evidence type="ECO:0000313" key="3">
    <source>
        <dbReference type="EMBL" id="NMD49138.1"/>
    </source>
</evidence>
<dbReference type="InterPro" id="IPR036388">
    <property type="entry name" value="WH-like_DNA-bd_sf"/>
</dbReference>
<dbReference type="Gene3D" id="1.10.10.10">
    <property type="entry name" value="Winged helix-like DNA-binding domain superfamily/Winged helix DNA-binding domain"/>
    <property type="match status" value="1"/>
</dbReference>
<dbReference type="SUPFAM" id="SSF158499">
    <property type="entry name" value="DnaD domain-like"/>
    <property type="match status" value="1"/>
</dbReference>
<dbReference type="RefSeq" id="WP_193523481.1">
    <property type="nucleotide sequence ID" value="NZ_JABASA010000009.1"/>
</dbReference>
<comment type="similarity">
    <text evidence="1">Belongs to the DnaB/DnaD family.</text>
</comment>
<dbReference type="PANTHER" id="PTHR37293:SF6">
    <property type="entry name" value="DNA REPLICATION PROTEIN DNAD"/>
    <property type="match status" value="1"/>
</dbReference>
<dbReference type="Pfam" id="PF07261">
    <property type="entry name" value="DnaB_2"/>
    <property type="match status" value="1"/>
</dbReference>
<feature type="domain" description="DnaB/C C-terminal" evidence="2">
    <location>
        <begin position="131"/>
        <end position="202"/>
    </location>
</feature>
<organism evidence="3 4">
    <name type="scientific">Streptococcus ratti</name>
    <dbReference type="NCBI Taxonomy" id="1341"/>
    <lineage>
        <taxon>Bacteria</taxon>
        <taxon>Bacillati</taxon>
        <taxon>Bacillota</taxon>
        <taxon>Bacilli</taxon>
        <taxon>Lactobacillales</taxon>
        <taxon>Streptococcaceae</taxon>
        <taxon>Streptococcus</taxon>
    </lineage>
</organism>
<dbReference type="Gene3D" id="1.10.10.630">
    <property type="entry name" value="DnaD domain-like"/>
    <property type="match status" value="1"/>
</dbReference>
<protein>
    <submittedName>
        <fullName evidence="3">DnaD domain-containing protein</fullName>
    </submittedName>
</protein>
<evidence type="ECO:0000259" key="2">
    <source>
        <dbReference type="Pfam" id="PF07261"/>
    </source>
</evidence>
<dbReference type="InterPro" id="IPR006343">
    <property type="entry name" value="DnaB/C_C"/>
</dbReference>
<accession>A0A7X9LDA0</accession>
<dbReference type="InterPro" id="IPR034829">
    <property type="entry name" value="DnaD-like_sf"/>
</dbReference>
<dbReference type="AlphaFoldDB" id="A0A7X9LDA0"/>
<dbReference type="InterPro" id="IPR053162">
    <property type="entry name" value="DnaD"/>
</dbReference>
<evidence type="ECO:0000313" key="4">
    <source>
        <dbReference type="Proteomes" id="UP000532121"/>
    </source>
</evidence>
<comment type="caution">
    <text evidence="3">The sequence shown here is derived from an EMBL/GenBank/DDBJ whole genome shotgun (WGS) entry which is preliminary data.</text>
</comment>
<proteinExistence type="inferred from homology"/>
<reference evidence="3 4" key="1">
    <citation type="submission" date="2020-04" db="EMBL/GenBank/DDBJ databases">
        <title>MicrobeNet Type strains.</title>
        <authorList>
            <person name="Nicholson A.C."/>
        </authorList>
    </citation>
    <scope>NUCLEOTIDE SEQUENCE [LARGE SCALE GENOMIC DNA]</scope>
    <source>
        <strain evidence="3 4">DSM 22768</strain>
    </source>
</reference>
<dbReference type="PANTHER" id="PTHR37293">
    <property type="entry name" value="PHAGE REPLICATION PROTEIN-RELATED"/>
    <property type="match status" value="1"/>
</dbReference>
<dbReference type="Proteomes" id="UP000532121">
    <property type="component" value="Unassembled WGS sequence"/>
</dbReference>
<gene>
    <name evidence="3" type="ORF">HHO37_05520</name>
</gene>
<sequence length="233" mass="26573">MSFLQHYKSGNLVLPSALLFHYKDIFSSTDDFLVWQFFYLQNTTNMEEIATSQIAAAVGKTVAQVNRCVSNLISQELLAMKTIELDGESEVIFDAALALKKLDDLLEQPERSKGQPESNADSSNAFKDLVEDFERELGRLLSPFELEDLEKTVSDDKTDPDLVRAALREAVFNGKTNWNYIQAILRNWRREGITTLRQVEERRQEREEANPANVIVSDDFLSAMNLWSDSDAR</sequence>
<evidence type="ECO:0000256" key="1">
    <source>
        <dbReference type="ARBA" id="ARBA00093462"/>
    </source>
</evidence>
<name>A0A7X9LDA0_STRRT</name>
<dbReference type="NCBIfam" id="TIGR01446">
    <property type="entry name" value="DnaD_dom"/>
    <property type="match status" value="1"/>
</dbReference>
<dbReference type="EMBL" id="JABASA010000009">
    <property type="protein sequence ID" value="NMD49138.1"/>
    <property type="molecule type" value="Genomic_DNA"/>
</dbReference>